<evidence type="ECO:0000256" key="1">
    <source>
        <dbReference type="SAM" id="MobiDB-lite"/>
    </source>
</evidence>
<feature type="region of interest" description="Disordered" evidence="1">
    <location>
        <begin position="182"/>
        <end position="271"/>
    </location>
</feature>
<evidence type="ECO:0000313" key="3">
    <source>
        <dbReference type="WBParaSite" id="MhA1_Contig1040.frz3.gene7"/>
    </source>
</evidence>
<accession>A0A1I8AYB5</accession>
<reference evidence="3" key="1">
    <citation type="submission" date="2016-11" db="UniProtKB">
        <authorList>
            <consortium name="WormBaseParasite"/>
        </authorList>
    </citation>
    <scope>IDENTIFICATION</scope>
</reference>
<evidence type="ECO:0000313" key="2">
    <source>
        <dbReference type="Proteomes" id="UP000095281"/>
    </source>
</evidence>
<organism evidence="2 3">
    <name type="scientific">Meloidogyne hapla</name>
    <name type="common">Root-knot nematode worm</name>
    <dbReference type="NCBI Taxonomy" id="6305"/>
    <lineage>
        <taxon>Eukaryota</taxon>
        <taxon>Metazoa</taxon>
        <taxon>Ecdysozoa</taxon>
        <taxon>Nematoda</taxon>
        <taxon>Chromadorea</taxon>
        <taxon>Rhabditida</taxon>
        <taxon>Tylenchina</taxon>
        <taxon>Tylenchomorpha</taxon>
        <taxon>Tylenchoidea</taxon>
        <taxon>Meloidogynidae</taxon>
        <taxon>Meloidogyninae</taxon>
        <taxon>Meloidogyne</taxon>
    </lineage>
</organism>
<feature type="compositionally biased region" description="Low complexity" evidence="1">
    <location>
        <begin position="202"/>
        <end position="218"/>
    </location>
</feature>
<feature type="region of interest" description="Disordered" evidence="1">
    <location>
        <begin position="141"/>
        <end position="167"/>
    </location>
</feature>
<keyword evidence="2" id="KW-1185">Reference proteome</keyword>
<feature type="compositionally biased region" description="Basic and acidic residues" evidence="1">
    <location>
        <begin position="67"/>
        <end position="83"/>
    </location>
</feature>
<sequence>MSTSSSALLDDIFFIPTVPRYKELGGEMDDTIGDVLTLNVENIAPETKIIEPPKPVRRSMRLSMDHSAKSAKETKTAKEEVPKVKAQPRPVRRSLMILQLPKDQPKKEKENKEEVKEELPEVVTTKVEKVVPEIKPAKMEKQKLSKQLSQPVFPKAPPKVPKALPTPKVTTSSVFVNQKPAIVQPPMRFGNSTQRRSILPESQPSTPKRSSSSVFGSSKPTLVQPPMRFGNTTQRRSVMPESPNRPSASGISHAVRGIAVSRRTQLFDGKK</sequence>
<proteinExistence type="predicted"/>
<name>A0A1I8AYB5_MELHA</name>
<feature type="region of interest" description="Disordered" evidence="1">
    <location>
        <begin position="67"/>
        <end position="87"/>
    </location>
</feature>
<dbReference type="Proteomes" id="UP000095281">
    <property type="component" value="Unplaced"/>
</dbReference>
<protein>
    <submittedName>
        <fullName evidence="3">TPX2_importin domain-containing protein</fullName>
    </submittedName>
</protein>
<dbReference type="WBParaSite" id="MhA1_Contig1040.frz3.gene7">
    <property type="protein sequence ID" value="MhA1_Contig1040.frz3.gene7"/>
    <property type="gene ID" value="MhA1_Contig1040.frz3.gene7"/>
</dbReference>
<dbReference type="AlphaFoldDB" id="A0A1I8AYB5"/>